<evidence type="ECO:0000313" key="2">
    <source>
        <dbReference type="Proteomes" id="UP000237344"/>
    </source>
</evidence>
<gene>
    <name evidence="1" type="ORF">KMAL_16350</name>
</gene>
<reference evidence="1 2" key="1">
    <citation type="submission" date="2018-01" db="EMBL/GenBank/DDBJ databases">
        <title>Draft Genome Sequence of Komagataeibacter maltaceti LMG 1529, a Vinegar Producing Acetic Acid Bacterium Isolated from Malt Vinegar Brewery Acetifiers.</title>
        <authorList>
            <person name="Zhang Q."/>
            <person name="Hollensteiner J."/>
            <person name="Poehlein A."/>
            <person name="Daniel R."/>
        </authorList>
    </citation>
    <scope>NUCLEOTIDE SEQUENCE [LARGE SCALE GENOMIC DNA]</scope>
    <source>
        <strain evidence="1 2">LMG 1529</strain>
    </source>
</reference>
<dbReference type="OrthoDB" id="565316at2"/>
<organism evidence="1 2">
    <name type="scientific">Novacetimonas maltaceti</name>
    <dbReference type="NCBI Taxonomy" id="1203393"/>
    <lineage>
        <taxon>Bacteria</taxon>
        <taxon>Pseudomonadati</taxon>
        <taxon>Pseudomonadota</taxon>
        <taxon>Alphaproteobacteria</taxon>
        <taxon>Acetobacterales</taxon>
        <taxon>Acetobacteraceae</taxon>
        <taxon>Novacetimonas</taxon>
    </lineage>
</organism>
<accession>A0A2S3W1L6</accession>
<dbReference type="EMBL" id="POTC01000018">
    <property type="protein sequence ID" value="POF62698.1"/>
    <property type="molecule type" value="Genomic_DNA"/>
</dbReference>
<name>A0A2S3W1L6_9PROT</name>
<keyword evidence="2" id="KW-1185">Reference proteome</keyword>
<proteinExistence type="predicted"/>
<dbReference type="Pfam" id="PF13704">
    <property type="entry name" value="Glyco_tranf_2_4"/>
    <property type="match status" value="1"/>
</dbReference>
<comment type="caution">
    <text evidence="1">The sequence shown here is derived from an EMBL/GenBank/DDBJ whole genome shotgun (WGS) entry which is preliminary data.</text>
</comment>
<evidence type="ECO:0008006" key="3">
    <source>
        <dbReference type="Google" id="ProtNLM"/>
    </source>
</evidence>
<dbReference type="Gene3D" id="3.90.550.10">
    <property type="entry name" value="Spore Coat Polysaccharide Biosynthesis Protein SpsA, Chain A"/>
    <property type="match status" value="1"/>
</dbReference>
<dbReference type="SUPFAM" id="SSF53448">
    <property type="entry name" value="Nucleotide-diphospho-sugar transferases"/>
    <property type="match status" value="1"/>
</dbReference>
<dbReference type="Proteomes" id="UP000237344">
    <property type="component" value="Unassembled WGS sequence"/>
</dbReference>
<sequence length="314" mass="36365">MNVVAVMRLLNEDDVIEANIRHHLAHFNRIIILDDGSADRTLDIIEKMIDEGLAITLIKKPCIVSSERERNTFLYNIACTDFDADWVFFIDADEFIDMRGRVEGFLNFIKTVPPEFESILLPIRNYMDTVFDKKEELVVPHRMVWRTIENIGVLKVAVRGRIPGHIQISEGNHTAYRDGVELRAFGGSNLCIAHYPRRSGWQDIYKWIIMRLKITAAGQREVEKGTGSHYVEPLRILMDDPNRILNDKGFFERTPNSHYTMDMMKYDGGDLRYTEETDYKAKCIKLVLDCSFSIARAFGQEMDENPQLRDRILA</sequence>
<evidence type="ECO:0000313" key="1">
    <source>
        <dbReference type="EMBL" id="POF62698.1"/>
    </source>
</evidence>
<dbReference type="AlphaFoldDB" id="A0A2S3W1L6"/>
<protein>
    <recommendedName>
        <fullName evidence="3">Glycosyl transferase family 2</fullName>
    </recommendedName>
</protein>
<dbReference type="RefSeq" id="WP_110095231.1">
    <property type="nucleotide sequence ID" value="NZ_NKUE01000010.1"/>
</dbReference>
<dbReference type="InterPro" id="IPR029044">
    <property type="entry name" value="Nucleotide-diphossugar_trans"/>
</dbReference>